<dbReference type="SUPFAM" id="SSF52799">
    <property type="entry name" value="(Phosphotyrosine protein) phosphatases II"/>
    <property type="match status" value="1"/>
</dbReference>
<feature type="domain" description="Tyrosine specific protein phosphatases" evidence="1">
    <location>
        <begin position="78"/>
        <end position="143"/>
    </location>
</feature>
<accession>A0A1Z3MKY4</accession>
<reference evidence="2" key="1">
    <citation type="submission" date="2017-02" db="EMBL/GenBank/DDBJ databases">
        <title>Emergence of VIM metallo-beta-lactamase producing Alcaligenes faecalis in GAZA, Palestine.</title>
        <authorList>
            <person name="Al Laham N."/>
            <person name="Chavda K."/>
            <person name="Cienfuegos V."/>
            <person name="Kreiswirth B."/>
            <person name="Chen L."/>
        </authorList>
    </citation>
    <scope>NUCLEOTIDE SEQUENCE</scope>
    <source>
        <strain evidence="2">GZAF1</strain>
        <plasmid evidence="2">pGZAF1_VIM</plasmid>
    </source>
</reference>
<dbReference type="InterPro" id="IPR016130">
    <property type="entry name" value="Tyr_Pase_AS"/>
</dbReference>
<evidence type="ECO:0000313" key="2">
    <source>
        <dbReference type="EMBL" id="ASD48448.1"/>
    </source>
</evidence>
<proteinExistence type="predicted"/>
<dbReference type="InterPro" id="IPR000387">
    <property type="entry name" value="Tyr_Pase_dom"/>
</dbReference>
<protein>
    <recommendedName>
        <fullName evidence="1">Tyrosine specific protein phosphatases domain-containing protein</fullName>
    </recommendedName>
</protein>
<dbReference type="RefSeq" id="WP_086069348.1">
    <property type="nucleotide sequence ID" value="NZ_CAXOJJ010000071.1"/>
</dbReference>
<geneLocation type="plasmid" evidence="2">
    <name>pGZAF1_VIM</name>
</geneLocation>
<dbReference type="AlphaFoldDB" id="A0A1Z3MKY4"/>
<sequence length="172" mass="19699">MGNVYFLSQQEAERLAPVSSAAMISITDPDKPLAQLGQWDYLLRESFYDGGYSRETIHTMKESFPFKYASYIDSEQAQRLVAFLDCLIQQGVREIYVHCYYGRSRSGAVAMFLRDKYGFTPNKEIDRPNRTVYKMLQNPQRYDELIACYAKKATIVPGATSFIGKLRAFLGL</sequence>
<dbReference type="EMBL" id="KY623659">
    <property type="protein sequence ID" value="ASD48448.1"/>
    <property type="molecule type" value="Genomic_DNA"/>
</dbReference>
<evidence type="ECO:0000259" key="1">
    <source>
        <dbReference type="PROSITE" id="PS50056"/>
    </source>
</evidence>
<keyword evidence="2" id="KW-0614">Plasmid</keyword>
<dbReference type="Gene3D" id="3.90.190.10">
    <property type="entry name" value="Protein tyrosine phosphatase superfamily"/>
    <property type="match status" value="1"/>
</dbReference>
<dbReference type="PROSITE" id="PS50056">
    <property type="entry name" value="TYR_PHOSPHATASE_2"/>
    <property type="match status" value="1"/>
</dbReference>
<name>A0A1Z3MKY4_ALCFA</name>
<dbReference type="InterPro" id="IPR029021">
    <property type="entry name" value="Prot-tyrosine_phosphatase-like"/>
</dbReference>
<dbReference type="PROSITE" id="PS00383">
    <property type="entry name" value="TYR_PHOSPHATASE_1"/>
    <property type="match status" value="1"/>
</dbReference>
<organism evidence="2">
    <name type="scientific">Alcaligenes faecalis</name>
    <dbReference type="NCBI Taxonomy" id="511"/>
    <lineage>
        <taxon>Bacteria</taxon>
        <taxon>Pseudomonadati</taxon>
        <taxon>Pseudomonadota</taxon>
        <taxon>Betaproteobacteria</taxon>
        <taxon>Burkholderiales</taxon>
        <taxon>Alcaligenaceae</taxon>
        <taxon>Alcaligenes</taxon>
    </lineage>
</organism>